<gene>
    <name evidence="1" type="ORF">SAMN05421824_1483</name>
</gene>
<evidence type="ECO:0000313" key="1">
    <source>
        <dbReference type="EMBL" id="SEQ37358.1"/>
    </source>
</evidence>
<name>A0A1H9FJ30_9FLAO</name>
<proteinExistence type="predicted"/>
<accession>A0A1H9FJ30</accession>
<evidence type="ECO:0000313" key="2">
    <source>
        <dbReference type="Proteomes" id="UP000198999"/>
    </source>
</evidence>
<dbReference type="InterPro" id="IPR034660">
    <property type="entry name" value="DinB/YfiT-like"/>
</dbReference>
<dbReference type="STRING" id="419940.SAMN05421824_1483"/>
<dbReference type="SUPFAM" id="SSF109854">
    <property type="entry name" value="DinB/YfiT-like putative metalloenzymes"/>
    <property type="match status" value="1"/>
</dbReference>
<dbReference type="InterPro" id="IPR011466">
    <property type="entry name" value="DUF1572"/>
</dbReference>
<sequence length="183" mass="21621">MESYLTSIIKQFQYYKSLGDKTFKNLSFEEMQKEFAKDSNSISIIVKHLAGNMLSRWTNFLTEDGEKEWRHRDMEFVDSFTSKDDIVEYWNKGWKCLFEAITSLEEKDLEYIVYIRNQGHTVTEAINRQLAHYSYHVGQIVFLGKLIKGEQWTSLSIPKGNSSSYNKDKFGNKKERKHFTDDL</sequence>
<dbReference type="AlphaFoldDB" id="A0A1H9FJ30"/>
<dbReference type="RefSeq" id="WP_092578080.1">
    <property type="nucleotide sequence ID" value="NZ_FOFN01000002.1"/>
</dbReference>
<reference evidence="1 2" key="1">
    <citation type="submission" date="2016-10" db="EMBL/GenBank/DDBJ databases">
        <authorList>
            <person name="de Groot N.N."/>
        </authorList>
    </citation>
    <scope>NUCLEOTIDE SEQUENCE [LARGE SCALE GENOMIC DNA]</scope>
    <source>
        <strain evidence="1 2">DSM 21035</strain>
    </source>
</reference>
<evidence type="ECO:0008006" key="3">
    <source>
        <dbReference type="Google" id="ProtNLM"/>
    </source>
</evidence>
<dbReference type="Pfam" id="PF07609">
    <property type="entry name" value="DUF1572"/>
    <property type="match status" value="1"/>
</dbReference>
<dbReference type="Gene3D" id="1.20.120.450">
    <property type="entry name" value="dinb family like domain"/>
    <property type="match status" value="1"/>
</dbReference>
<keyword evidence="2" id="KW-1185">Reference proteome</keyword>
<protein>
    <recommendedName>
        <fullName evidence="3">DUF1572 domain-containing protein</fullName>
    </recommendedName>
</protein>
<dbReference type="OrthoDB" id="68731at2"/>
<dbReference type="EMBL" id="FOFN01000002">
    <property type="protein sequence ID" value="SEQ37358.1"/>
    <property type="molecule type" value="Genomic_DNA"/>
</dbReference>
<organism evidence="1 2">
    <name type="scientific">Hyunsoonleella jejuensis</name>
    <dbReference type="NCBI Taxonomy" id="419940"/>
    <lineage>
        <taxon>Bacteria</taxon>
        <taxon>Pseudomonadati</taxon>
        <taxon>Bacteroidota</taxon>
        <taxon>Flavobacteriia</taxon>
        <taxon>Flavobacteriales</taxon>
        <taxon>Flavobacteriaceae</taxon>
    </lineage>
</organism>
<dbReference type="Proteomes" id="UP000198999">
    <property type="component" value="Unassembled WGS sequence"/>
</dbReference>